<gene>
    <name evidence="5" type="ORF">DN752_18880</name>
</gene>
<dbReference type="PANTHER" id="PTHR47429:SF2">
    <property type="entry name" value="PROTEIN TWIN LOV 1"/>
    <property type="match status" value="1"/>
</dbReference>
<dbReference type="Proteomes" id="UP000248688">
    <property type="component" value="Chromosome"/>
</dbReference>
<keyword evidence="6" id="KW-1185">Reference proteome</keyword>
<dbReference type="InterPro" id="IPR035965">
    <property type="entry name" value="PAS-like_dom_sf"/>
</dbReference>
<evidence type="ECO:0000256" key="2">
    <source>
        <dbReference type="ARBA" id="ARBA00022643"/>
    </source>
</evidence>
<dbReference type="Pfam" id="PF13426">
    <property type="entry name" value="PAS_9"/>
    <property type="match status" value="1"/>
</dbReference>
<sequence length="162" mass="18783">MKHLKNRPQPYKAPLKCWDIFAPTILIGKEKGKQEKDHQVMAFYKGKFNWNGFPDLYLHHYQALVLTDLKKKIVWVNAGFEHMTGYAPHDVIGKDPVFLQGPLTSPLAIKHIRTGLQGESPFKTRLLNYKKNQSTYICAIRIFPLWNKNGEITHLLALEKEE</sequence>
<accession>A0A2Z4INX4</accession>
<protein>
    <submittedName>
        <fullName evidence="5">Diguanylate cyclase</fullName>
    </submittedName>
</protein>
<evidence type="ECO:0000256" key="3">
    <source>
        <dbReference type="ARBA" id="ARBA00022991"/>
    </source>
</evidence>
<dbReference type="OrthoDB" id="1120715at2"/>
<dbReference type="NCBIfam" id="TIGR00229">
    <property type="entry name" value="sensory_box"/>
    <property type="match status" value="1"/>
</dbReference>
<dbReference type="PROSITE" id="PS50112">
    <property type="entry name" value="PAS"/>
    <property type="match status" value="1"/>
</dbReference>
<dbReference type="InterPro" id="IPR000014">
    <property type="entry name" value="PAS"/>
</dbReference>
<evidence type="ECO:0000313" key="6">
    <source>
        <dbReference type="Proteomes" id="UP000248688"/>
    </source>
</evidence>
<keyword evidence="2" id="KW-0288">FMN</keyword>
<dbReference type="EMBL" id="CP030041">
    <property type="protein sequence ID" value="AWW32033.1"/>
    <property type="molecule type" value="Genomic_DNA"/>
</dbReference>
<feature type="domain" description="PAS" evidence="4">
    <location>
        <begin position="64"/>
        <end position="98"/>
    </location>
</feature>
<evidence type="ECO:0000259" key="4">
    <source>
        <dbReference type="PROSITE" id="PS50112"/>
    </source>
</evidence>
<keyword evidence="3" id="KW-0157">Chromophore</keyword>
<dbReference type="SUPFAM" id="SSF55785">
    <property type="entry name" value="PYP-like sensor domain (PAS domain)"/>
    <property type="match status" value="1"/>
</dbReference>
<dbReference type="PANTHER" id="PTHR47429">
    <property type="entry name" value="PROTEIN TWIN LOV 1"/>
    <property type="match status" value="1"/>
</dbReference>
<evidence type="ECO:0000313" key="5">
    <source>
        <dbReference type="EMBL" id="AWW32033.1"/>
    </source>
</evidence>
<reference evidence="5 6" key="1">
    <citation type="submission" date="2018-06" db="EMBL/GenBank/DDBJ databases">
        <title>Echinicola strongylocentroti sp. nov., isolated from a sea urchin Strongylocentrotus intermedius.</title>
        <authorList>
            <person name="Bae S.S."/>
        </authorList>
    </citation>
    <scope>NUCLEOTIDE SEQUENCE [LARGE SCALE GENOMIC DNA]</scope>
    <source>
        <strain evidence="5 6">MEBiC08714</strain>
    </source>
</reference>
<dbReference type="CDD" id="cd00130">
    <property type="entry name" value="PAS"/>
    <property type="match status" value="1"/>
</dbReference>
<dbReference type="RefSeq" id="WP_112785406.1">
    <property type="nucleotide sequence ID" value="NZ_CP030041.1"/>
</dbReference>
<dbReference type="KEGG" id="est:DN752_18880"/>
<dbReference type="Gene3D" id="3.30.450.20">
    <property type="entry name" value="PAS domain"/>
    <property type="match status" value="1"/>
</dbReference>
<name>A0A2Z4INX4_9BACT</name>
<evidence type="ECO:0000256" key="1">
    <source>
        <dbReference type="ARBA" id="ARBA00022630"/>
    </source>
</evidence>
<dbReference type="AlphaFoldDB" id="A0A2Z4INX4"/>
<organism evidence="5 6">
    <name type="scientific">Echinicola strongylocentroti</name>
    <dbReference type="NCBI Taxonomy" id="1795355"/>
    <lineage>
        <taxon>Bacteria</taxon>
        <taxon>Pseudomonadati</taxon>
        <taxon>Bacteroidota</taxon>
        <taxon>Cytophagia</taxon>
        <taxon>Cytophagales</taxon>
        <taxon>Cyclobacteriaceae</taxon>
        <taxon>Echinicola</taxon>
    </lineage>
</organism>
<proteinExistence type="predicted"/>
<keyword evidence="1" id="KW-0285">Flavoprotein</keyword>